<keyword evidence="3" id="KW-0378">Hydrolase</keyword>
<evidence type="ECO:0000256" key="4">
    <source>
        <dbReference type="ARBA" id="ARBA00022833"/>
    </source>
</evidence>
<dbReference type="InterPro" id="IPR024079">
    <property type="entry name" value="MetalloPept_cat_dom_sf"/>
</dbReference>
<organism evidence="7 8">
    <name type="scientific">Knoellia koreensis</name>
    <dbReference type="NCBI Taxonomy" id="2730921"/>
    <lineage>
        <taxon>Bacteria</taxon>
        <taxon>Bacillati</taxon>
        <taxon>Actinomycetota</taxon>
        <taxon>Actinomycetes</taxon>
        <taxon>Micrococcales</taxon>
        <taxon>Intrasporangiaceae</taxon>
        <taxon>Knoellia</taxon>
    </lineage>
</organism>
<evidence type="ECO:0000259" key="6">
    <source>
        <dbReference type="SMART" id="SM00235"/>
    </source>
</evidence>
<keyword evidence="5" id="KW-0732">Signal</keyword>
<dbReference type="SMART" id="SM00235">
    <property type="entry name" value="ZnMc"/>
    <property type="match status" value="1"/>
</dbReference>
<accession>A0A849HJN3</accession>
<dbReference type="GO" id="GO:0008270">
    <property type="term" value="F:zinc ion binding"/>
    <property type="evidence" value="ECO:0007669"/>
    <property type="project" value="InterPro"/>
</dbReference>
<protein>
    <submittedName>
        <fullName evidence="7">Matrixin family metalloprotease</fullName>
    </submittedName>
</protein>
<dbReference type="RefSeq" id="WP_171243815.1">
    <property type="nucleotide sequence ID" value="NZ_JABEPQ010000002.1"/>
</dbReference>
<dbReference type="Pfam" id="PF00413">
    <property type="entry name" value="Peptidase_M10"/>
    <property type="match status" value="1"/>
</dbReference>
<dbReference type="AlphaFoldDB" id="A0A849HJN3"/>
<dbReference type="GO" id="GO:0004222">
    <property type="term" value="F:metalloendopeptidase activity"/>
    <property type="evidence" value="ECO:0007669"/>
    <property type="project" value="InterPro"/>
</dbReference>
<keyword evidence="1 7" id="KW-0645">Protease</keyword>
<dbReference type="InterPro" id="IPR006026">
    <property type="entry name" value="Peptidase_Metallo"/>
</dbReference>
<feature type="domain" description="Peptidase metallopeptidase" evidence="6">
    <location>
        <begin position="67"/>
        <end position="258"/>
    </location>
</feature>
<dbReference type="Gene3D" id="3.40.390.10">
    <property type="entry name" value="Collagenase (Catalytic Domain)"/>
    <property type="match status" value="1"/>
</dbReference>
<name>A0A849HJN3_9MICO</name>
<dbReference type="GO" id="GO:0031012">
    <property type="term" value="C:extracellular matrix"/>
    <property type="evidence" value="ECO:0007669"/>
    <property type="project" value="InterPro"/>
</dbReference>
<evidence type="ECO:0000313" key="8">
    <source>
        <dbReference type="Proteomes" id="UP000588586"/>
    </source>
</evidence>
<dbReference type="InterPro" id="IPR001818">
    <property type="entry name" value="Pept_M10_metallopeptidase"/>
</dbReference>
<evidence type="ECO:0000256" key="2">
    <source>
        <dbReference type="ARBA" id="ARBA00022723"/>
    </source>
</evidence>
<gene>
    <name evidence="7" type="ORF">HJG52_12140</name>
</gene>
<comment type="caution">
    <text evidence="7">The sequence shown here is derived from an EMBL/GenBank/DDBJ whole genome shotgun (WGS) entry which is preliminary data.</text>
</comment>
<keyword evidence="2" id="KW-0479">Metal-binding</keyword>
<dbReference type="SUPFAM" id="SSF55486">
    <property type="entry name" value="Metalloproteases ('zincins'), catalytic domain"/>
    <property type="match status" value="1"/>
</dbReference>
<keyword evidence="7" id="KW-0482">Metalloprotease</keyword>
<proteinExistence type="predicted"/>
<evidence type="ECO:0000256" key="5">
    <source>
        <dbReference type="SAM" id="SignalP"/>
    </source>
</evidence>
<evidence type="ECO:0000313" key="7">
    <source>
        <dbReference type="EMBL" id="NNM46754.1"/>
    </source>
</evidence>
<keyword evidence="4" id="KW-0862">Zinc</keyword>
<evidence type="ECO:0000256" key="1">
    <source>
        <dbReference type="ARBA" id="ARBA00022670"/>
    </source>
</evidence>
<reference evidence="7 8" key="1">
    <citation type="submission" date="2020-04" db="EMBL/GenBank/DDBJ databases">
        <title>Knoellia sp. isolate from air conditioner.</title>
        <authorList>
            <person name="Chea S."/>
            <person name="Kim D.-U."/>
        </authorList>
    </citation>
    <scope>NUCLEOTIDE SEQUENCE [LARGE SCALE GENOMIC DNA]</scope>
    <source>
        <strain evidence="7 8">DB2414S</strain>
    </source>
</reference>
<dbReference type="GO" id="GO:0006508">
    <property type="term" value="P:proteolysis"/>
    <property type="evidence" value="ECO:0007669"/>
    <property type="project" value="UniProtKB-KW"/>
</dbReference>
<keyword evidence="8" id="KW-1185">Reference proteome</keyword>
<feature type="signal peptide" evidence="5">
    <location>
        <begin position="1"/>
        <end position="42"/>
    </location>
</feature>
<dbReference type="EMBL" id="JABEPQ010000002">
    <property type="protein sequence ID" value="NNM46754.1"/>
    <property type="molecule type" value="Genomic_DNA"/>
</dbReference>
<evidence type="ECO:0000256" key="3">
    <source>
        <dbReference type="ARBA" id="ARBA00022801"/>
    </source>
</evidence>
<dbReference type="Proteomes" id="UP000588586">
    <property type="component" value="Unassembled WGS sequence"/>
</dbReference>
<sequence length="270" mass="27873">MFRPVHPLARPVRASAATARRFGRRAVALALAPLAVAGFMAAAPQAASGASATYKLATVSLPNGTKPILRWNPCQRVVTYKVNLAAVPSASRARVLSETQGSVARVSAATGISFSYKGSTSEVPQPGSASRQSAEVIIAWTTPSKTQYSLAGSVAGQGGFSYAWAGRTVNGASTYSYAAQRGFVVIDTPQALSQLTGGYGTGLRRTNLVMHELGHAVGLQHVSDTRQLMYPSLRSAGPSGFAAGDKAGLAKVGRAAGCLTTTSLPYADLS</sequence>
<feature type="chain" id="PRO_5038841778" evidence="5">
    <location>
        <begin position="43"/>
        <end position="270"/>
    </location>
</feature>